<dbReference type="InParanoid" id="B8MRL9"/>
<dbReference type="Gene3D" id="3.90.1200.10">
    <property type="match status" value="1"/>
</dbReference>
<dbReference type="EMBL" id="EQ962659">
    <property type="protein sequence ID" value="EED13176.1"/>
    <property type="molecule type" value="Genomic_DNA"/>
</dbReference>
<dbReference type="AlphaFoldDB" id="B8MRL9"/>
<dbReference type="Proteomes" id="UP000001745">
    <property type="component" value="Unassembled WGS sequence"/>
</dbReference>
<reference evidence="3" key="1">
    <citation type="journal article" date="2015" name="Genome Announc.">
        <title>Genome sequence of the AIDS-associated pathogen Penicillium marneffei (ATCC18224) and its near taxonomic relative Talaromyces stipitatus (ATCC10500).</title>
        <authorList>
            <person name="Nierman W.C."/>
            <person name="Fedorova-Abrams N.D."/>
            <person name="Andrianopoulos A."/>
        </authorList>
    </citation>
    <scope>NUCLEOTIDE SEQUENCE [LARGE SCALE GENOMIC DNA]</scope>
    <source>
        <strain evidence="3">ATCC 10500 / CBS 375.48 / QM 6759 / NRRL 1006</strain>
    </source>
</reference>
<dbReference type="HOGENOM" id="CLU_057145_0_0_1"/>
<accession>B8MRL9</accession>
<dbReference type="OrthoDB" id="3250044at2759"/>
<dbReference type="PANTHER" id="PTHR21310:SF39">
    <property type="entry name" value="AMINOGLYCOSIDE PHOSPHOTRANSFERASE DOMAIN-CONTAINING PROTEIN"/>
    <property type="match status" value="1"/>
</dbReference>
<dbReference type="VEuPathDB" id="FungiDB:TSTA_056760"/>
<dbReference type="Pfam" id="PF01636">
    <property type="entry name" value="APH"/>
    <property type="match status" value="1"/>
</dbReference>
<dbReference type="eggNOG" id="ENOG502SH7E">
    <property type="taxonomic scope" value="Eukaryota"/>
</dbReference>
<dbReference type="STRING" id="441959.B8MRL9"/>
<sequence>MELDVTTASNEELIQFCIQKEEEGAVSADIIGPTVVKVTPTIVVKWGYSVTATEAAMQEFAYKNVNHDIVRVPRVHRFVQDELERGFLFMDYVPGQKLSDLDLTVHTDIIPRITNIIAHLGQIEHGQKPGPIGEQGPRGYLWGDDGVNKAFMSVAHLNRYLNRRLSLRNDSIDLSPYPLVLCHMDLVRRNVILGEDRKSICLLDWGHAGFYPRFYELAALPCMNPYDEPYEKPLIAAVESMMQLTDDEKRDMKLVGYARAATLRWLFPEEPEEA</sequence>
<proteinExistence type="predicted"/>
<organism evidence="2 3">
    <name type="scientific">Talaromyces stipitatus (strain ATCC 10500 / CBS 375.48 / QM 6759 / NRRL 1006)</name>
    <name type="common">Penicillium stipitatum</name>
    <dbReference type="NCBI Taxonomy" id="441959"/>
    <lineage>
        <taxon>Eukaryota</taxon>
        <taxon>Fungi</taxon>
        <taxon>Dikarya</taxon>
        <taxon>Ascomycota</taxon>
        <taxon>Pezizomycotina</taxon>
        <taxon>Eurotiomycetes</taxon>
        <taxon>Eurotiomycetidae</taxon>
        <taxon>Eurotiales</taxon>
        <taxon>Trichocomaceae</taxon>
        <taxon>Talaromyces</taxon>
        <taxon>Talaromyces sect. Talaromyces</taxon>
    </lineage>
</organism>
<evidence type="ECO:0000259" key="1">
    <source>
        <dbReference type="Pfam" id="PF01636"/>
    </source>
</evidence>
<evidence type="ECO:0000313" key="3">
    <source>
        <dbReference type="Proteomes" id="UP000001745"/>
    </source>
</evidence>
<dbReference type="RefSeq" id="XP_002487287.1">
    <property type="nucleotide sequence ID" value="XM_002487242.1"/>
</dbReference>
<evidence type="ECO:0000313" key="2">
    <source>
        <dbReference type="EMBL" id="EED13176.1"/>
    </source>
</evidence>
<keyword evidence="3" id="KW-1185">Reference proteome</keyword>
<name>B8MRL9_TALSN</name>
<dbReference type="InterPro" id="IPR011009">
    <property type="entry name" value="Kinase-like_dom_sf"/>
</dbReference>
<gene>
    <name evidence="2" type="ORF">TSTA_056760</name>
</gene>
<dbReference type="InterPro" id="IPR002575">
    <property type="entry name" value="Aminoglycoside_PTrfase"/>
</dbReference>
<feature type="domain" description="Aminoglycoside phosphotransferase" evidence="1">
    <location>
        <begin position="66"/>
        <end position="229"/>
    </location>
</feature>
<dbReference type="PhylomeDB" id="B8MRL9"/>
<dbReference type="GeneID" id="8109747"/>
<dbReference type="SUPFAM" id="SSF56112">
    <property type="entry name" value="Protein kinase-like (PK-like)"/>
    <property type="match status" value="1"/>
</dbReference>
<dbReference type="OMA" id="ELRCMDL"/>
<dbReference type="InterPro" id="IPR051678">
    <property type="entry name" value="AGP_Transferase"/>
</dbReference>
<dbReference type="PANTHER" id="PTHR21310">
    <property type="entry name" value="AMINOGLYCOSIDE PHOSPHOTRANSFERASE-RELATED-RELATED"/>
    <property type="match status" value="1"/>
</dbReference>
<protein>
    <recommendedName>
        <fullName evidence="1">Aminoglycoside phosphotransferase domain-containing protein</fullName>
    </recommendedName>
</protein>